<evidence type="ECO:0000256" key="8">
    <source>
        <dbReference type="ARBA" id="ARBA00023140"/>
    </source>
</evidence>
<evidence type="ECO:0000256" key="9">
    <source>
        <dbReference type="RuleBase" id="RU368040"/>
    </source>
</evidence>
<keyword evidence="6 9" id="KW-0496">Mitochondrion</keyword>
<evidence type="ECO:0000256" key="1">
    <source>
        <dbReference type="ARBA" id="ARBA00009806"/>
    </source>
</evidence>
<dbReference type="GO" id="GO:0005741">
    <property type="term" value="C:mitochondrial outer membrane"/>
    <property type="evidence" value="ECO:0007669"/>
    <property type="project" value="UniProtKB-SubCell"/>
</dbReference>
<protein>
    <recommendedName>
        <fullName evidence="9">Mitochondrial fission factor</fullName>
    </recommendedName>
</protein>
<dbReference type="STRING" id="451379.A0A0N5AHU4"/>
<accession>A0A0N5AHU4</accession>
<dbReference type="Pfam" id="PF05644">
    <property type="entry name" value="Miff"/>
    <property type="match status" value="1"/>
</dbReference>
<evidence type="ECO:0000313" key="11">
    <source>
        <dbReference type="Proteomes" id="UP000046393"/>
    </source>
</evidence>
<evidence type="ECO:0000256" key="3">
    <source>
        <dbReference type="ARBA" id="ARBA00022787"/>
    </source>
</evidence>
<evidence type="ECO:0000256" key="5">
    <source>
        <dbReference type="ARBA" id="ARBA00023054"/>
    </source>
</evidence>
<reference evidence="12" key="1">
    <citation type="submission" date="2017-02" db="UniProtKB">
        <authorList>
            <consortium name="WormBaseParasite"/>
        </authorList>
    </citation>
    <scope>IDENTIFICATION</scope>
</reference>
<dbReference type="GO" id="GO:0090141">
    <property type="term" value="P:positive regulation of mitochondrial fission"/>
    <property type="evidence" value="ECO:0007669"/>
    <property type="project" value="UniProtKB-UniRule"/>
</dbReference>
<dbReference type="GO" id="GO:0005777">
    <property type="term" value="C:peroxisome"/>
    <property type="evidence" value="ECO:0007669"/>
    <property type="project" value="UniProtKB-SubCell"/>
</dbReference>
<organism evidence="11 12">
    <name type="scientific">Syphacia muris</name>
    <dbReference type="NCBI Taxonomy" id="451379"/>
    <lineage>
        <taxon>Eukaryota</taxon>
        <taxon>Metazoa</taxon>
        <taxon>Ecdysozoa</taxon>
        <taxon>Nematoda</taxon>
        <taxon>Chromadorea</taxon>
        <taxon>Rhabditida</taxon>
        <taxon>Spirurina</taxon>
        <taxon>Oxyuridomorpha</taxon>
        <taxon>Oxyuroidea</taxon>
        <taxon>Oxyuridae</taxon>
        <taxon>Syphacia</taxon>
    </lineage>
</organism>
<feature type="domain" description="Mff-like" evidence="10">
    <location>
        <begin position="35"/>
        <end position="118"/>
    </location>
</feature>
<evidence type="ECO:0000313" key="12">
    <source>
        <dbReference type="WBParaSite" id="SMUV_0000395801-mRNA-1"/>
    </source>
</evidence>
<keyword evidence="5" id="KW-0175">Coiled coil</keyword>
<evidence type="ECO:0000256" key="2">
    <source>
        <dbReference type="ARBA" id="ARBA00022692"/>
    </source>
</evidence>
<name>A0A0N5AHU4_9BILA</name>
<feature type="transmembrane region" description="Helical" evidence="9">
    <location>
        <begin position="156"/>
        <end position="176"/>
    </location>
</feature>
<proteinExistence type="inferred from homology"/>
<comment type="similarity">
    <text evidence="1 9">Belongs to the Tango11 family.</text>
</comment>
<dbReference type="AlphaFoldDB" id="A0A0N5AHU4"/>
<keyword evidence="4 9" id="KW-1133">Transmembrane helix</keyword>
<evidence type="ECO:0000256" key="7">
    <source>
        <dbReference type="ARBA" id="ARBA00023136"/>
    </source>
</evidence>
<sequence length="181" mass="20005">MDIPPHISAFGSAKETGYLENITSPSTVVSTTAFVSDMPTLSAKMNVPERIIFAGSNRLMEGQQQATDVFSDDLVTPALKQALNAPPTTLTVNHIFDAEVDDYNKGDENEHTRANSLSQSSNYFGDEEVIDLRKQLGVLTDRINKMEQLVSRTRKFNILSFSASAIALIFSVLLFLKRNTM</sequence>
<dbReference type="InterPro" id="IPR039433">
    <property type="entry name" value="Mff-like_dom"/>
</dbReference>
<keyword evidence="7 9" id="KW-0472">Membrane</keyword>
<dbReference type="GO" id="GO:0090314">
    <property type="term" value="P:positive regulation of protein targeting to membrane"/>
    <property type="evidence" value="ECO:0007669"/>
    <property type="project" value="UniProtKB-UniRule"/>
</dbReference>
<comment type="subcellular location">
    <subcellularLocation>
        <location evidence="9">Mitochondrion outer membrane</location>
        <topology evidence="9">Single-pass type IV membrane protein</topology>
    </subcellularLocation>
    <subcellularLocation>
        <location evidence="9">Peroxisome</location>
    </subcellularLocation>
</comment>
<dbReference type="PANTHER" id="PTHR16501">
    <property type="entry name" value="TRANSPORT AND GOLGI ORGANIZATION PROTEIN 11"/>
    <property type="match status" value="1"/>
</dbReference>
<evidence type="ECO:0000256" key="4">
    <source>
        <dbReference type="ARBA" id="ARBA00022989"/>
    </source>
</evidence>
<dbReference type="InterPro" id="IPR008518">
    <property type="entry name" value="Mff/Tango-11"/>
</dbReference>
<dbReference type="Proteomes" id="UP000046393">
    <property type="component" value="Unplaced"/>
</dbReference>
<dbReference type="PANTHER" id="PTHR16501:SF6">
    <property type="entry name" value="TRANSPORT AND GOLGI ORGANIZATION PROTEIN 11"/>
    <property type="match status" value="1"/>
</dbReference>
<dbReference type="WBParaSite" id="SMUV_0000395801-mRNA-1">
    <property type="protein sequence ID" value="SMUV_0000395801-mRNA-1"/>
    <property type="gene ID" value="SMUV_0000395801"/>
</dbReference>
<evidence type="ECO:0000256" key="6">
    <source>
        <dbReference type="ARBA" id="ARBA00023128"/>
    </source>
</evidence>
<keyword evidence="3 9" id="KW-1000">Mitochondrion outer membrane</keyword>
<comment type="function">
    <text evidence="9">Plays a role in mitochondrial and peroxisomal fission. Promotes the recruitment and association of the fission mediator dynamin-related protein 1 (DNM1L) to the mitochondrial surface.</text>
</comment>
<dbReference type="GO" id="GO:0000266">
    <property type="term" value="P:mitochondrial fission"/>
    <property type="evidence" value="ECO:0007669"/>
    <property type="project" value="UniProtKB-UniRule"/>
</dbReference>
<keyword evidence="11" id="KW-1185">Reference proteome</keyword>
<evidence type="ECO:0000259" key="10">
    <source>
        <dbReference type="Pfam" id="PF05644"/>
    </source>
</evidence>
<keyword evidence="2 9" id="KW-0812">Transmembrane</keyword>
<keyword evidence="8 9" id="KW-0576">Peroxisome</keyword>